<dbReference type="Ensembl" id="ENSCHIT00010010342.1">
    <property type="protein sequence ID" value="ENSCHIP00010007383.1"/>
    <property type="gene ID" value="ENSCHIG00010005371.1"/>
</dbReference>
<evidence type="ECO:0000256" key="4">
    <source>
        <dbReference type="ARBA" id="ARBA00022801"/>
    </source>
</evidence>
<evidence type="ECO:0000313" key="8">
    <source>
        <dbReference type="Ensembl" id="ENSCHIP00010007383.1"/>
    </source>
</evidence>
<dbReference type="PANTHER" id="PTHR13857:SF45">
    <property type="entry name" value="DNA DC-DU-EDITING ENZYME APOBEC-3F"/>
    <property type="match status" value="1"/>
</dbReference>
<dbReference type="PANTHER" id="PTHR13857">
    <property type="entry name" value="MRNA EDITING ENZYME"/>
    <property type="match status" value="1"/>
</dbReference>
<evidence type="ECO:0000256" key="5">
    <source>
        <dbReference type="ARBA" id="ARBA00022833"/>
    </source>
</evidence>
<keyword evidence="4" id="KW-0378">Hydrolase</keyword>
<dbReference type="Gene3D" id="3.40.140.10">
    <property type="entry name" value="Cytidine Deaminase, domain 2"/>
    <property type="match status" value="1"/>
</dbReference>
<dbReference type="InterPro" id="IPR016193">
    <property type="entry name" value="Cytidine_deaminase-like"/>
</dbReference>
<evidence type="ECO:0000256" key="2">
    <source>
        <dbReference type="ARBA" id="ARBA00006576"/>
    </source>
</evidence>
<comment type="cofactor">
    <cofactor evidence="1">
        <name>Zn(2+)</name>
        <dbReference type="ChEBI" id="CHEBI:29105"/>
    </cofactor>
</comment>
<comment type="similarity">
    <text evidence="2">Belongs to the cytidine and deoxycytidylate deaminase family.</text>
</comment>
<dbReference type="GO" id="GO:0045869">
    <property type="term" value="P:negative regulation of single stranded viral RNA replication via double stranded DNA intermediate"/>
    <property type="evidence" value="ECO:0007669"/>
    <property type="project" value="TreeGrafter"/>
</dbReference>
<dbReference type="GO" id="GO:0051607">
    <property type="term" value="P:defense response to virus"/>
    <property type="evidence" value="ECO:0007669"/>
    <property type="project" value="TreeGrafter"/>
</dbReference>
<feature type="domain" description="CMP/dCMP-type deaminase" evidence="7">
    <location>
        <begin position="23"/>
        <end position="128"/>
    </location>
</feature>
<dbReference type="GO" id="GO:0003723">
    <property type="term" value="F:RNA binding"/>
    <property type="evidence" value="ECO:0007669"/>
    <property type="project" value="TreeGrafter"/>
</dbReference>
<dbReference type="InterPro" id="IPR002125">
    <property type="entry name" value="CMP_dCMP_dom"/>
</dbReference>
<name>A0A8C2QTD4_CAPHI</name>
<dbReference type="GO" id="GO:0000932">
    <property type="term" value="C:P-body"/>
    <property type="evidence" value="ECO:0007669"/>
    <property type="project" value="TreeGrafter"/>
</dbReference>
<organism evidence="8">
    <name type="scientific">Capra hircus</name>
    <name type="common">Goat</name>
    <dbReference type="NCBI Taxonomy" id="9925"/>
    <lineage>
        <taxon>Eukaryota</taxon>
        <taxon>Metazoa</taxon>
        <taxon>Chordata</taxon>
        <taxon>Craniata</taxon>
        <taxon>Vertebrata</taxon>
        <taxon>Euteleostomi</taxon>
        <taxon>Mammalia</taxon>
        <taxon>Eutheria</taxon>
        <taxon>Laurasiatheria</taxon>
        <taxon>Artiodactyla</taxon>
        <taxon>Ruminantia</taxon>
        <taxon>Pecora</taxon>
        <taxon>Bovidae</taxon>
        <taxon>Caprinae</taxon>
        <taxon>Capra</taxon>
    </lineage>
</organism>
<dbReference type="CDD" id="cd01283">
    <property type="entry name" value="cytidine_deaminase"/>
    <property type="match status" value="1"/>
</dbReference>
<dbReference type="PROSITE" id="PS51747">
    <property type="entry name" value="CYT_DCMP_DEAMINASES_2"/>
    <property type="match status" value="1"/>
</dbReference>
<evidence type="ECO:0000256" key="1">
    <source>
        <dbReference type="ARBA" id="ARBA00001947"/>
    </source>
</evidence>
<dbReference type="InterPro" id="IPR050610">
    <property type="entry name" value="APOBEC_Cyt_Deaminase"/>
</dbReference>
<dbReference type="AlphaFoldDB" id="A0A8C2QTD4"/>
<feature type="region of interest" description="Disordered" evidence="6">
    <location>
        <begin position="1"/>
        <end position="31"/>
    </location>
</feature>
<protein>
    <recommendedName>
        <fullName evidence="7">CMP/dCMP-type deaminase domain-containing protein</fullName>
    </recommendedName>
</protein>
<dbReference type="GO" id="GO:0005634">
    <property type="term" value="C:nucleus"/>
    <property type="evidence" value="ECO:0007669"/>
    <property type="project" value="TreeGrafter"/>
</dbReference>
<evidence type="ECO:0000259" key="7">
    <source>
        <dbReference type="PROSITE" id="PS51747"/>
    </source>
</evidence>
<dbReference type="GO" id="GO:0016554">
    <property type="term" value="P:cytidine to uridine editing"/>
    <property type="evidence" value="ECO:0007669"/>
    <property type="project" value="TreeGrafter"/>
</dbReference>
<accession>A0A8C2QTD4</accession>
<dbReference type="Pfam" id="PF18782">
    <property type="entry name" value="NAD2"/>
    <property type="match status" value="1"/>
</dbReference>
<proteinExistence type="inferred from homology"/>
<dbReference type="GO" id="GO:0070383">
    <property type="term" value="P:DNA cytosine deamination"/>
    <property type="evidence" value="ECO:0007669"/>
    <property type="project" value="TreeGrafter"/>
</dbReference>
<evidence type="ECO:0000256" key="6">
    <source>
        <dbReference type="SAM" id="MobiDB-lite"/>
    </source>
</evidence>
<reference evidence="8" key="2">
    <citation type="submission" date="2025-08" db="UniProtKB">
        <authorList>
            <consortium name="Ensembl"/>
        </authorList>
    </citation>
    <scope>IDENTIFICATION</scope>
</reference>
<evidence type="ECO:0000256" key="3">
    <source>
        <dbReference type="ARBA" id="ARBA00022723"/>
    </source>
</evidence>
<dbReference type="SUPFAM" id="SSF53927">
    <property type="entry name" value="Cytidine deaminase-like"/>
    <property type="match status" value="1"/>
</dbReference>
<keyword evidence="5" id="KW-0862">Zinc</keyword>
<keyword evidence="3" id="KW-0479">Metal-binding</keyword>
<sequence length="180" mass="21026">MNPQMRITSKPPASGTPAPDPSSPHHRPGHMARSAAKNNRAFLLCLSQVYAGTHCHSERRFLSWFCAKELRPDECYHITWFMSWSPCMKCAELVAGFLGMYQNVTLSIFAARLYYFQKPQYRMGLLGLSDQGARVDIMSYREFKYCWKKFVYSQRRPFRPWKKLKRNYQLLAAELEDILG</sequence>
<reference evidence="8" key="1">
    <citation type="submission" date="2019-03" db="EMBL/GenBank/DDBJ databases">
        <title>Genome sequencing and reference-guided assembly of Black Bengal Goat (Capra hircus).</title>
        <authorList>
            <person name="Siddiki A.Z."/>
            <person name="Baten A."/>
            <person name="Billah M."/>
            <person name="Alam M.A.U."/>
            <person name="Shawrob K.S.M."/>
            <person name="Saha S."/>
            <person name="Chowdhury M."/>
            <person name="Rahman A.H."/>
            <person name="Stear M."/>
            <person name="Miah G."/>
            <person name="Das G.B."/>
            <person name="Hossain M.M."/>
            <person name="Kumkum M."/>
            <person name="Islam M.S."/>
            <person name="Mollah A.M."/>
            <person name="Ahsan A."/>
            <person name="Tusar F."/>
            <person name="Khan M.K.I."/>
        </authorList>
    </citation>
    <scope>NUCLEOTIDE SEQUENCE [LARGE SCALE GENOMIC DNA]</scope>
</reference>
<dbReference type="GO" id="GO:0046872">
    <property type="term" value="F:metal ion binding"/>
    <property type="evidence" value="ECO:0007669"/>
    <property type="project" value="UniProtKB-KW"/>
</dbReference>
<dbReference type="GO" id="GO:0004126">
    <property type="term" value="F:cytidine deaminase activity"/>
    <property type="evidence" value="ECO:0007669"/>
    <property type="project" value="TreeGrafter"/>
</dbReference>